<evidence type="ECO:0000313" key="14">
    <source>
        <dbReference type="Proteomes" id="UP000317429"/>
    </source>
</evidence>
<dbReference type="GO" id="GO:0046872">
    <property type="term" value="F:metal ion binding"/>
    <property type="evidence" value="ECO:0007669"/>
    <property type="project" value="UniProtKB-KW"/>
</dbReference>
<name>A0A518DF32_9BACT</name>
<evidence type="ECO:0000256" key="11">
    <source>
        <dbReference type="RuleBase" id="RU004504"/>
    </source>
</evidence>
<dbReference type="PANTHER" id="PTHR11601:SF34">
    <property type="entry name" value="CYSTEINE DESULFURASE"/>
    <property type="match status" value="1"/>
</dbReference>
<dbReference type="FunFam" id="3.40.640.10:FF:000084">
    <property type="entry name" value="IscS-like cysteine desulfurase"/>
    <property type="match status" value="1"/>
</dbReference>
<dbReference type="InterPro" id="IPR015421">
    <property type="entry name" value="PyrdxlP-dep_Trfase_major"/>
</dbReference>
<protein>
    <recommendedName>
        <fullName evidence="4">cysteine desulfurase</fullName>
        <ecNumber evidence="4">2.8.1.7</ecNumber>
    </recommendedName>
</protein>
<evidence type="ECO:0000256" key="3">
    <source>
        <dbReference type="ARBA" id="ARBA00006490"/>
    </source>
</evidence>
<dbReference type="PANTHER" id="PTHR11601">
    <property type="entry name" value="CYSTEINE DESULFURYLASE FAMILY MEMBER"/>
    <property type="match status" value="1"/>
</dbReference>
<dbReference type="Gene3D" id="1.10.260.50">
    <property type="match status" value="1"/>
</dbReference>
<evidence type="ECO:0000256" key="7">
    <source>
        <dbReference type="ARBA" id="ARBA00022898"/>
    </source>
</evidence>
<keyword evidence="14" id="KW-1185">Reference proteome</keyword>
<evidence type="ECO:0000256" key="10">
    <source>
        <dbReference type="ARBA" id="ARBA00050776"/>
    </source>
</evidence>
<dbReference type="EC" id="2.8.1.7" evidence="4"/>
<keyword evidence="7" id="KW-0663">Pyridoxal phosphate</keyword>
<dbReference type="PROSITE" id="PS00595">
    <property type="entry name" value="AA_TRANSFER_CLASS_5"/>
    <property type="match status" value="1"/>
</dbReference>
<dbReference type="KEGG" id="pnd:Pla175_34950"/>
<accession>A0A518DF32</accession>
<comment type="catalytic activity">
    <reaction evidence="10">
        <text>(sulfur carrier)-H + L-cysteine = (sulfur carrier)-SH + L-alanine</text>
        <dbReference type="Rhea" id="RHEA:43892"/>
        <dbReference type="Rhea" id="RHEA-COMP:14737"/>
        <dbReference type="Rhea" id="RHEA-COMP:14739"/>
        <dbReference type="ChEBI" id="CHEBI:29917"/>
        <dbReference type="ChEBI" id="CHEBI:35235"/>
        <dbReference type="ChEBI" id="CHEBI:57972"/>
        <dbReference type="ChEBI" id="CHEBI:64428"/>
        <dbReference type="EC" id="2.8.1.7"/>
    </reaction>
</comment>
<gene>
    <name evidence="13" type="primary">iscS</name>
    <name evidence="13" type="ORF">Pla175_34950</name>
</gene>
<comment type="cofactor">
    <cofactor evidence="1 11">
        <name>pyridoxal 5'-phosphate</name>
        <dbReference type="ChEBI" id="CHEBI:597326"/>
    </cofactor>
</comment>
<dbReference type="InterPro" id="IPR020578">
    <property type="entry name" value="Aminotrans_V_PyrdxlP_BS"/>
</dbReference>
<evidence type="ECO:0000259" key="12">
    <source>
        <dbReference type="Pfam" id="PF00266"/>
    </source>
</evidence>
<dbReference type="SUPFAM" id="SSF53383">
    <property type="entry name" value="PLP-dependent transferases"/>
    <property type="match status" value="1"/>
</dbReference>
<comment type="similarity">
    <text evidence="3">Belongs to the class-V pyridoxal-phosphate-dependent aminotransferase family. NifS/IscS subfamily.</text>
</comment>
<comment type="function">
    <text evidence="2">Catalyzes the removal of elemental sulfur atoms from cysteine to produce alanine. Seems to participate in the biosynthesis of the nitrogenase metalloclusters by providing the inorganic sulfur required for the Fe-S core formation.</text>
</comment>
<evidence type="ECO:0000256" key="9">
    <source>
        <dbReference type="ARBA" id="ARBA00023014"/>
    </source>
</evidence>
<keyword evidence="9" id="KW-0411">Iron-sulfur</keyword>
<sequence length="409" mass="42792">MRPILLPDDLLVTIYLDNHATTRCDPRVVAAMLPFFSEDYGNAGSVGHGFGERAREAVDRSRQQIAAAIGASADEVVFTSGATESNNLAIRGVAERPRRRGDHLVSVQTEHRAVLDPLARLAARGWRVTLLGVEQHGLPLAGWLDPQKVAEAIQDDTCLVSVMLAGNEIGVVQPIAEIAAVCRARGVLLHCDATQAVGKIPVDVRSLGVDLMSFTAHKLYGPKGIGALYARGRDPVVRLEPQIFGGGQQGGRRSGTLNVPGIVGFAAAVGLCVEELESEAARQGALRDRLADAVLGSIAGAELCGPALDAKTPSGAPARLPNNLNVAFGDVDGESLMLAMPQLAVSSGAACSSTDPEPSHVLRALGLSPEQARATLRIGLGRFTTAEEVETAAALIPQAVAKLRGMGRT</sequence>
<dbReference type="InterPro" id="IPR015424">
    <property type="entry name" value="PyrdxlP-dep_Trfase"/>
</dbReference>
<dbReference type="Gene3D" id="3.40.640.10">
    <property type="entry name" value="Type I PLP-dependent aspartate aminotransferase-like (Major domain)"/>
    <property type="match status" value="1"/>
</dbReference>
<dbReference type="EMBL" id="CP036291">
    <property type="protein sequence ID" value="QDU90095.1"/>
    <property type="molecule type" value="Genomic_DNA"/>
</dbReference>
<evidence type="ECO:0000256" key="4">
    <source>
        <dbReference type="ARBA" id="ARBA00012239"/>
    </source>
</evidence>
<dbReference type="RefSeq" id="WP_231953943.1">
    <property type="nucleotide sequence ID" value="NZ_CP036291.1"/>
</dbReference>
<evidence type="ECO:0000256" key="5">
    <source>
        <dbReference type="ARBA" id="ARBA00022679"/>
    </source>
</evidence>
<evidence type="ECO:0000256" key="1">
    <source>
        <dbReference type="ARBA" id="ARBA00001933"/>
    </source>
</evidence>
<evidence type="ECO:0000313" key="13">
    <source>
        <dbReference type="EMBL" id="QDU90095.1"/>
    </source>
</evidence>
<evidence type="ECO:0000256" key="8">
    <source>
        <dbReference type="ARBA" id="ARBA00023004"/>
    </source>
</evidence>
<organism evidence="13 14">
    <name type="scientific">Pirellulimonas nuda</name>
    <dbReference type="NCBI Taxonomy" id="2528009"/>
    <lineage>
        <taxon>Bacteria</taxon>
        <taxon>Pseudomonadati</taxon>
        <taxon>Planctomycetota</taxon>
        <taxon>Planctomycetia</taxon>
        <taxon>Pirellulales</taxon>
        <taxon>Lacipirellulaceae</taxon>
        <taxon>Pirellulimonas</taxon>
    </lineage>
</organism>
<dbReference type="Pfam" id="PF00266">
    <property type="entry name" value="Aminotran_5"/>
    <property type="match status" value="1"/>
</dbReference>
<evidence type="ECO:0000256" key="6">
    <source>
        <dbReference type="ARBA" id="ARBA00022723"/>
    </source>
</evidence>
<proteinExistence type="inferred from homology"/>
<dbReference type="InterPro" id="IPR015422">
    <property type="entry name" value="PyrdxlP-dep_Trfase_small"/>
</dbReference>
<dbReference type="AlphaFoldDB" id="A0A518DF32"/>
<feature type="domain" description="Aminotransferase class V" evidence="12">
    <location>
        <begin position="14"/>
        <end position="390"/>
    </location>
</feature>
<dbReference type="PIRSF" id="PIRSF005572">
    <property type="entry name" value="NifS"/>
    <property type="match status" value="1"/>
</dbReference>
<dbReference type="InterPro" id="IPR000192">
    <property type="entry name" value="Aminotrans_V_dom"/>
</dbReference>
<keyword evidence="6" id="KW-0479">Metal-binding</keyword>
<evidence type="ECO:0000256" key="2">
    <source>
        <dbReference type="ARBA" id="ARBA00003120"/>
    </source>
</evidence>
<dbReference type="Proteomes" id="UP000317429">
    <property type="component" value="Chromosome"/>
</dbReference>
<dbReference type="InterPro" id="IPR016454">
    <property type="entry name" value="Cysteine_dSase"/>
</dbReference>
<keyword evidence="8" id="KW-0408">Iron</keyword>
<reference evidence="13 14" key="1">
    <citation type="submission" date="2019-02" db="EMBL/GenBank/DDBJ databases">
        <title>Deep-cultivation of Planctomycetes and their phenomic and genomic characterization uncovers novel biology.</title>
        <authorList>
            <person name="Wiegand S."/>
            <person name="Jogler M."/>
            <person name="Boedeker C."/>
            <person name="Pinto D."/>
            <person name="Vollmers J."/>
            <person name="Rivas-Marin E."/>
            <person name="Kohn T."/>
            <person name="Peeters S.H."/>
            <person name="Heuer A."/>
            <person name="Rast P."/>
            <person name="Oberbeckmann S."/>
            <person name="Bunk B."/>
            <person name="Jeske O."/>
            <person name="Meyerdierks A."/>
            <person name="Storesund J.E."/>
            <person name="Kallscheuer N."/>
            <person name="Luecker S."/>
            <person name="Lage O.M."/>
            <person name="Pohl T."/>
            <person name="Merkel B.J."/>
            <person name="Hornburger P."/>
            <person name="Mueller R.-W."/>
            <person name="Bruemmer F."/>
            <person name="Labrenz M."/>
            <person name="Spormann A.M."/>
            <person name="Op den Camp H."/>
            <person name="Overmann J."/>
            <person name="Amann R."/>
            <person name="Jetten M.S.M."/>
            <person name="Mascher T."/>
            <person name="Medema M.H."/>
            <person name="Devos D.P."/>
            <person name="Kaster A.-K."/>
            <person name="Ovreas L."/>
            <person name="Rohde M."/>
            <person name="Galperin M.Y."/>
            <person name="Jogler C."/>
        </authorList>
    </citation>
    <scope>NUCLEOTIDE SEQUENCE [LARGE SCALE GENOMIC DNA]</scope>
    <source>
        <strain evidence="13 14">Pla175</strain>
    </source>
</reference>
<dbReference type="GO" id="GO:0051536">
    <property type="term" value="F:iron-sulfur cluster binding"/>
    <property type="evidence" value="ECO:0007669"/>
    <property type="project" value="UniProtKB-KW"/>
</dbReference>
<dbReference type="Gene3D" id="3.90.1150.10">
    <property type="entry name" value="Aspartate Aminotransferase, domain 1"/>
    <property type="match status" value="1"/>
</dbReference>
<keyword evidence="5 13" id="KW-0808">Transferase</keyword>
<dbReference type="GO" id="GO:0031071">
    <property type="term" value="F:cysteine desulfurase activity"/>
    <property type="evidence" value="ECO:0007669"/>
    <property type="project" value="UniProtKB-EC"/>
</dbReference>